<accession>A0ACB8A897</accession>
<protein>
    <submittedName>
        <fullName evidence="1">GPR1/FUN34/yaaH family-domain-containing protein</fullName>
    </submittedName>
</protein>
<reference evidence="1" key="1">
    <citation type="journal article" date="2021" name="New Phytol.">
        <title>Evolutionary innovations through gain and loss of genes in the ectomycorrhizal Boletales.</title>
        <authorList>
            <person name="Wu G."/>
            <person name="Miyauchi S."/>
            <person name="Morin E."/>
            <person name="Kuo A."/>
            <person name="Drula E."/>
            <person name="Varga T."/>
            <person name="Kohler A."/>
            <person name="Feng B."/>
            <person name="Cao Y."/>
            <person name="Lipzen A."/>
            <person name="Daum C."/>
            <person name="Hundley H."/>
            <person name="Pangilinan J."/>
            <person name="Johnson J."/>
            <person name="Barry K."/>
            <person name="LaButti K."/>
            <person name="Ng V."/>
            <person name="Ahrendt S."/>
            <person name="Min B."/>
            <person name="Choi I.G."/>
            <person name="Park H."/>
            <person name="Plett J.M."/>
            <person name="Magnuson J."/>
            <person name="Spatafora J.W."/>
            <person name="Nagy L.G."/>
            <person name="Henrissat B."/>
            <person name="Grigoriev I.V."/>
            <person name="Yang Z.L."/>
            <person name="Xu J."/>
            <person name="Martin F.M."/>
        </authorList>
    </citation>
    <scope>NUCLEOTIDE SEQUENCE</scope>
    <source>
        <strain evidence="1">ATCC 28755</strain>
    </source>
</reference>
<dbReference type="EMBL" id="MU267757">
    <property type="protein sequence ID" value="KAH7909479.1"/>
    <property type="molecule type" value="Genomic_DNA"/>
</dbReference>
<keyword evidence="2" id="KW-1185">Reference proteome</keyword>
<comment type="caution">
    <text evidence="1">The sequence shown here is derived from an EMBL/GenBank/DDBJ whole genome shotgun (WGS) entry which is preliminary data.</text>
</comment>
<name>A0ACB8A897_9AGAM</name>
<evidence type="ECO:0000313" key="1">
    <source>
        <dbReference type="EMBL" id="KAH7909479.1"/>
    </source>
</evidence>
<proteinExistence type="predicted"/>
<gene>
    <name evidence="1" type="ORF">BJ138DRAFT_216746</name>
</gene>
<sequence>MSTSSDIEKEGRDNYYVQTVNMDSPPAPQPMMQPYQRTFGNPAPLGMLAYGTVFLCSSILTLGAGNVHTPNLVLVFATFYGGISQTLVGMWEMFLGNTFSATVFTTYGGFNLSYGALYLPSIGIATAYSVDGVPTEEFYHAIGIYLGIWCLITFVFALGAIRTTAPIVATLSFTVLALACLSANAFTGNAHLATAGGALGIVASFGAYYGALSLFWTQQTTYSFIRLPPLILAPSPV</sequence>
<evidence type="ECO:0000313" key="2">
    <source>
        <dbReference type="Proteomes" id="UP000790377"/>
    </source>
</evidence>
<organism evidence="1 2">
    <name type="scientific">Hygrophoropsis aurantiaca</name>
    <dbReference type="NCBI Taxonomy" id="72124"/>
    <lineage>
        <taxon>Eukaryota</taxon>
        <taxon>Fungi</taxon>
        <taxon>Dikarya</taxon>
        <taxon>Basidiomycota</taxon>
        <taxon>Agaricomycotina</taxon>
        <taxon>Agaricomycetes</taxon>
        <taxon>Agaricomycetidae</taxon>
        <taxon>Boletales</taxon>
        <taxon>Coniophorineae</taxon>
        <taxon>Hygrophoropsidaceae</taxon>
        <taxon>Hygrophoropsis</taxon>
    </lineage>
</organism>
<dbReference type="Proteomes" id="UP000790377">
    <property type="component" value="Unassembled WGS sequence"/>
</dbReference>